<evidence type="ECO:0008006" key="4">
    <source>
        <dbReference type="Google" id="ProtNLM"/>
    </source>
</evidence>
<comment type="caution">
    <text evidence="2">The sequence shown here is derived from an EMBL/GenBank/DDBJ whole genome shotgun (WGS) entry which is preliminary data.</text>
</comment>
<keyword evidence="3" id="KW-1185">Reference proteome</keyword>
<sequence>MAELGLAVLATPSALLAIANIFRTIHRKISSLKSAPQSLERLRSSLFDLQSSHLQVGLDVLAPSLGGESLLVNRDRVHEDSIDEDVASIRVAAAKHVERLRDVLMKIEAELEKCVDEDGKVRRIRFARRGERELERLGSAVVMWALEFGVFTGMVEARRRVRPLERVLTWQRFQIVGGDCEGATRNRYARSIVPGSSHASIAAAEFRGRDGLHDIQALMERPSLRDGPEDSLRESSQEQARNADELCVVADYLSCHLMSPRAFAGILPCLGYRANPCVELVFQIPDGLVRPRSLSHEMKTLRDSLPMADELQQGTNDGQDQGSQGSSYEITQVSKIDWPEELRMYKIKLSQQLCQAVCSVHQANVVHKSIRPETIILFDIDQPQEGVVGTSAKTSKLKTQMTPEHRLLFLSHWSLLRSRNDPSSRIGDDDWTRDIYRHPERQGLQAERRYNFNHDVYSLGVCLLEIGLWEPLVTQKHPHGESQISDLYKRKAIDLGLLRCSNTSNLHGILVTPARARNVLYALVVDELSPIMGDVYSDVVKFCLDCLEKRDSTGKIDKCGARPQALEIHEFEQRIVQPLDELS</sequence>
<dbReference type="PANTHER" id="PTHR37542">
    <property type="entry name" value="HELO DOMAIN-CONTAINING PROTEIN-RELATED"/>
    <property type="match status" value="1"/>
</dbReference>
<evidence type="ECO:0000313" key="2">
    <source>
        <dbReference type="EMBL" id="KAL2052499.1"/>
    </source>
</evidence>
<evidence type="ECO:0000256" key="1">
    <source>
        <dbReference type="SAM" id="MobiDB-lite"/>
    </source>
</evidence>
<accession>A0ABR4B3N3</accession>
<dbReference type="PANTHER" id="PTHR37542:SF3">
    <property type="entry name" value="PRION-INHIBITION AND PROPAGATION HELO DOMAIN-CONTAINING PROTEIN"/>
    <property type="match status" value="1"/>
</dbReference>
<feature type="region of interest" description="Disordered" evidence="1">
    <location>
        <begin position="310"/>
        <end position="330"/>
    </location>
</feature>
<dbReference type="InterPro" id="IPR011009">
    <property type="entry name" value="Kinase-like_dom_sf"/>
</dbReference>
<dbReference type="Proteomes" id="UP001590951">
    <property type="component" value="Unassembled WGS sequence"/>
</dbReference>
<name>A0ABR4B3N3_9LECA</name>
<dbReference type="Gene3D" id="1.10.510.10">
    <property type="entry name" value="Transferase(Phosphotransferase) domain 1"/>
    <property type="match status" value="1"/>
</dbReference>
<dbReference type="SUPFAM" id="SSF56112">
    <property type="entry name" value="Protein kinase-like (PK-like)"/>
    <property type="match status" value="1"/>
</dbReference>
<reference evidence="2 3" key="1">
    <citation type="submission" date="2024-09" db="EMBL/GenBank/DDBJ databases">
        <title>Rethinking Asexuality: The Enigmatic Case of Functional Sexual Genes in Lepraria (Stereocaulaceae).</title>
        <authorList>
            <person name="Doellman M."/>
            <person name="Sun Y."/>
            <person name="Barcenas-Pena A."/>
            <person name="Lumbsch H.T."/>
            <person name="Grewe F."/>
        </authorList>
    </citation>
    <scope>NUCLEOTIDE SEQUENCE [LARGE SCALE GENOMIC DNA]</scope>
    <source>
        <strain evidence="2 3">Grewe 0041</strain>
    </source>
</reference>
<feature type="compositionally biased region" description="Polar residues" evidence="1">
    <location>
        <begin position="312"/>
        <end position="330"/>
    </location>
</feature>
<evidence type="ECO:0000313" key="3">
    <source>
        <dbReference type="Proteomes" id="UP001590951"/>
    </source>
</evidence>
<protein>
    <recommendedName>
        <fullName evidence="4">Protein kinase domain-containing protein</fullName>
    </recommendedName>
</protein>
<gene>
    <name evidence="2" type="ORF">ABVK25_007371</name>
</gene>
<organism evidence="2 3">
    <name type="scientific">Lepraria finkii</name>
    <dbReference type="NCBI Taxonomy" id="1340010"/>
    <lineage>
        <taxon>Eukaryota</taxon>
        <taxon>Fungi</taxon>
        <taxon>Dikarya</taxon>
        <taxon>Ascomycota</taxon>
        <taxon>Pezizomycotina</taxon>
        <taxon>Lecanoromycetes</taxon>
        <taxon>OSLEUM clade</taxon>
        <taxon>Lecanoromycetidae</taxon>
        <taxon>Lecanorales</taxon>
        <taxon>Lecanorineae</taxon>
        <taxon>Stereocaulaceae</taxon>
        <taxon>Lepraria</taxon>
    </lineage>
</organism>
<dbReference type="EMBL" id="JBHFEH010000027">
    <property type="protein sequence ID" value="KAL2052499.1"/>
    <property type="molecule type" value="Genomic_DNA"/>
</dbReference>
<proteinExistence type="predicted"/>